<keyword evidence="2" id="KW-1133">Transmembrane helix</keyword>
<dbReference type="SUPFAM" id="SSF49899">
    <property type="entry name" value="Concanavalin A-like lectins/glucanases"/>
    <property type="match status" value="2"/>
</dbReference>
<feature type="transmembrane region" description="Helical" evidence="2">
    <location>
        <begin position="113"/>
        <end position="135"/>
    </location>
</feature>
<dbReference type="EMBL" id="PZQS01000003">
    <property type="protein sequence ID" value="PVD33619.1"/>
    <property type="molecule type" value="Genomic_DNA"/>
</dbReference>
<dbReference type="Proteomes" id="UP000245119">
    <property type="component" value="Linkage Group LG3"/>
</dbReference>
<proteinExistence type="predicted"/>
<evidence type="ECO:0000259" key="3">
    <source>
        <dbReference type="PROSITE" id="PS50060"/>
    </source>
</evidence>
<evidence type="ECO:0000256" key="1">
    <source>
        <dbReference type="SAM" id="MobiDB-lite"/>
    </source>
</evidence>
<name>A0A2T7PJK6_POMCA</name>
<sequence length="759" mass="86028">MGDDDEDGNNDNDGGGGGYQHTEDGFPLQDVDTPQNHDTLYAVVHKPNRGHQVNPRTDPDVLMQTGCDRPVQRQIYDNVAADKGNVLPPPIVGTPSQSLETSDDILTLKLTSMAATVPFISVAMTFGCVLLFGYVTRGDREICYQGFTGLDSGGSCTFNKGHRCDWTSIGVRPKWEVNKNGEAFADMLWIGQGDRATLISPWMCEDNFTTICVQFHFMFDDPEGGRLTLKKCDDTRTCEDLWFANSGDKEKWSWYNVSETITLTHGNRFQIQFEGERIEDSFFRETNFYLDNIVYKNFSCAQKTPLIISSSTRNPLTSQTVTTETYNNLSTVQTVETSDDILALKLTSMAAIVPFISVAMTFGCVLLFGCVTLGDSEICHQGFTGLDSGEGEAFANMYRTNQRARATLISPWMCEDNFTTICVQFDFKFDDPDGGRLTLKLCHDTETCEDLWFANSADKYEWSWYHVSETITLTQGNRFQIQIEGSCTFSSSGFCNYRWSYYGAKWEVNNNREAFVNMHGKDKGHRAVLTSPWMCGDNISTICIQFNFMFNRRDGGRLTLKLCHDTTGCHVVWFATSGDRDEWKWQQARENIALTNRGQFQIQFEAMKTYDHWLYTETDFYLDNIVYINASCFTDSASAPPPTSDHLLPTSDTAPNMLPNTARKFLHKSRTSTKKQDKELVASGKMKFLNPTIKPSALTMTLKVMMDELRLQEEKDEKRRERSITHRVNGDILLLKLHMRRAVLDEEGSSCACIYVYIV</sequence>
<evidence type="ECO:0000313" key="4">
    <source>
        <dbReference type="EMBL" id="PVD33619.1"/>
    </source>
</evidence>
<evidence type="ECO:0000256" key="2">
    <source>
        <dbReference type="SAM" id="Phobius"/>
    </source>
</evidence>
<dbReference type="AlphaFoldDB" id="A0A2T7PJK6"/>
<keyword evidence="5" id="KW-1185">Reference proteome</keyword>
<feature type="domain" description="MAM" evidence="3">
    <location>
        <begin position="154"/>
        <end position="302"/>
    </location>
</feature>
<organism evidence="4 5">
    <name type="scientific">Pomacea canaliculata</name>
    <name type="common">Golden apple snail</name>
    <dbReference type="NCBI Taxonomy" id="400727"/>
    <lineage>
        <taxon>Eukaryota</taxon>
        <taxon>Metazoa</taxon>
        <taxon>Spiralia</taxon>
        <taxon>Lophotrochozoa</taxon>
        <taxon>Mollusca</taxon>
        <taxon>Gastropoda</taxon>
        <taxon>Caenogastropoda</taxon>
        <taxon>Architaenioglossa</taxon>
        <taxon>Ampullarioidea</taxon>
        <taxon>Ampullariidae</taxon>
        <taxon>Pomacea</taxon>
    </lineage>
</organism>
<protein>
    <recommendedName>
        <fullName evidence="3">MAM domain-containing protein</fullName>
    </recommendedName>
</protein>
<comment type="caution">
    <text evidence="4">The sequence shown here is derived from an EMBL/GenBank/DDBJ whole genome shotgun (WGS) entry which is preliminary data.</text>
</comment>
<dbReference type="InterPro" id="IPR013320">
    <property type="entry name" value="ConA-like_dom_sf"/>
</dbReference>
<feature type="transmembrane region" description="Helical" evidence="2">
    <location>
        <begin position="351"/>
        <end position="374"/>
    </location>
</feature>
<keyword evidence="2" id="KW-0472">Membrane</keyword>
<evidence type="ECO:0000313" key="5">
    <source>
        <dbReference type="Proteomes" id="UP000245119"/>
    </source>
</evidence>
<feature type="region of interest" description="Disordered" evidence="1">
    <location>
        <begin position="1"/>
        <end position="34"/>
    </location>
</feature>
<feature type="compositionally biased region" description="Acidic residues" evidence="1">
    <location>
        <begin position="1"/>
        <end position="10"/>
    </location>
</feature>
<dbReference type="PROSITE" id="PS50060">
    <property type="entry name" value="MAM_2"/>
    <property type="match status" value="2"/>
</dbReference>
<keyword evidence="2" id="KW-0812">Transmembrane</keyword>
<dbReference type="SMART" id="SM00137">
    <property type="entry name" value="MAM"/>
    <property type="match status" value="1"/>
</dbReference>
<dbReference type="GO" id="GO:0016020">
    <property type="term" value="C:membrane"/>
    <property type="evidence" value="ECO:0007669"/>
    <property type="project" value="InterPro"/>
</dbReference>
<accession>A0A2T7PJK6</accession>
<feature type="domain" description="MAM" evidence="3">
    <location>
        <begin position="485"/>
        <end position="634"/>
    </location>
</feature>
<reference evidence="4 5" key="1">
    <citation type="submission" date="2018-04" db="EMBL/GenBank/DDBJ databases">
        <title>The genome of golden apple snail Pomacea canaliculata provides insight into stress tolerance and invasive adaptation.</title>
        <authorList>
            <person name="Liu C."/>
            <person name="Liu B."/>
            <person name="Ren Y."/>
            <person name="Zhang Y."/>
            <person name="Wang H."/>
            <person name="Li S."/>
            <person name="Jiang F."/>
            <person name="Yin L."/>
            <person name="Zhang G."/>
            <person name="Qian W."/>
            <person name="Fan W."/>
        </authorList>
    </citation>
    <scope>NUCLEOTIDE SEQUENCE [LARGE SCALE GENOMIC DNA]</scope>
    <source>
        <strain evidence="4">SZHN2017</strain>
        <tissue evidence="4">Muscle</tissue>
    </source>
</reference>
<dbReference type="InterPro" id="IPR000998">
    <property type="entry name" value="MAM_dom"/>
</dbReference>
<gene>
    <name evidence="4" type="ORF">C0Q70_04877</name>
</gene>
<dbReference type="Gene3D" id="2.60.120.200">
    <property type="match status" value="2"/>
</dbReference>